<dbReference type="Pfam" id="PF02653">
    <property type="entry name" value="BPD_transp_2"/>
    <property type="match status" value="1"/>
</dbReference>
<dbReference type="KEGG" id="asc:ASAC_0800"/>
<sequence>MRSELRSPVGFGKREAKELAILAAVLAVIFLAGPLAYRNQFFFLSMMIYMMLAFGINMIYGFTGYLPFGYTVFYGLGAYGVYIGLVLGLHPALAFIFSIAISMAVAAVLLPLFRLRSHYFAIATLAALLAVNYLVASSELARWTGGGKGASLVTIYDPNLTYYVTFVLLLVFLAVTSLVKYSRYGLALRAIRGSALTASMDGVNVPLIRGLAWLISALMAAVAGAMYGWYVSFFYPDIFSVATDVYVITYAIFGGAGTLTGPILGSIILSSVYQFIGIYYTEYLNIVFGILLVLLILFMPRGLVDLLNRKAHLRLP</sequence>
<dbReference type="RefSeq" id="WP_013266718.1">
    <property type="nucleotide sequence ID" value="NC_014374.1"/>
</dbReference>
<keyword evidence="2" id="KW-1003">Cell membrane</keyword>
<evidence type="ECO:0000256" key="5">
    <source>
        <dbReference type="ARBA" id="ARBA00023136"/>
    </source>
</evidence>
<evidence type="ECO:0000313" key="7">
    <source>
        <dbReference type="EMBL" id="ADL19206.1"/>
    </source>
</evidence>
<comment type="subcellular location">
    <subcellularLocation>
        <location evidence="1">Cell membrane</location>
        <topology evidence="1">Multi-pass membrane protein</topology>
    </subcellularLocation>
</comment>
<keyword evidence="8" id="KW-1185">Reference proteome</keyword>
<dbReference type="AlphaFoldDB" id="D9Q1L8"/>
<dbReference type="Proteomes" id="UP000000346">
    <property type="component" value="Chromosome"/>
</dbReference>
<organism evidence="7 8">
    <name type="scientific">Acidilobus saccharovorans (strain DSM 16705 / JCM 18335 / VKM B-2471 / 345-15)</name>
    <dbReference type="NCBI Taxonomy" id="666510"/>
    <lineage>
        <taxon>Archaea</taxon>
        <taxon>Thermoproteota</taxon>
        <taxon>Thermoprotei</taxon>
        <taxon>Acidilobales</taxon>
        <taxon>Acidilobaceae</taxon>
        <taxon>Acidilobus</taxon>
    </lineage>
</organism>
<name>D9Q1L8_ACIS3</name>
<feature type="transmembrane region" description="Helical" evidence="6">
    <location>
        <begin position="93"/>
        <end position="113"/>
    </location>
</feature>
<dbReference type="EMBL" id="CP001742">
    <property type="protein sequence ID" value="ADL19206.1"/>
    <property type="molecule type" value="Genomic_DNA"/>
</dbReference>
<feature type="transmembrane region" description="Helical" evidence="6">
    <location>
        <begin position="68"/>
        <end position="87"/>
    </location>
</feature>
<keyword evidence="4 6" id="KW-1133">Transmembrane helix</keyword>
<evidence type="ECO:0000256" key="1">
    <source>
        <dbReference type="ARBA" id="ARBA00004651"/>
    </source>
</evidence>
<evidence type="ECO:0000256" key="3">
    <source>
        <dbReference type="ARBA" id="ARBA00022692"/>
    </source>
</evidence>
<evidence type="ECO:0000256" key="2">
    <source>
        <dbReference type="ARBA" id="ARBA00022475"/>
    </source>
</evidence>
<feature type="transmembrane region" description="Helical" evidence="6">
    <location>
        <begin position="43"/>
        <end position="61"/>
    </location>
</feature>
<dbReference type="GO" id="GO:0005886">
    <property type="term" value="C:plasma membrane"/>
    <property type="evidence" value="ECO:0007669"/>
    <property type="project" value="UniProtKB-SubCell"/>
</dbReference>
<feature type="transmembrane region" description="Helical" evidence="6">
    <location>
        <begin position="120"/>
        <end position="140"/>
    </location>
</feature>
<dbReference type="PANTHER" id="PTHR30482">
    <property type="entry name" value="HIGH-AFFINITY BRANCHED-CHAIN AMINO ACID TRANSPORT SYSTEM PERMEASE"/>
    <property type="match status" value="1"/>
</dbReference>
<dbReference type="CDD" id="cd06581">
    <property type="entry name" value="TM_PBP1_LivM_like"/>
    <property type="match status" value="1"/>
</dbReference>
<evidence type="ECO:0000256" key="6">
    <source>
        <dbReference type="SAM" id="Phobius"/>
    </source>
</evidence>
<feature type="transmembrane region" description="Helical" evidence="6">
    <location>
        <begin position="20"/>
        <end position="37"/>
    </location>
</feature>
<dbReference type="GO" id="GO:0015658">
    <property type="term" value="F:branched-chain amino acid transmembrane transporter activity"/>
    <property type="evidence" value="ECO:0007669"/>
    <property type="project" value="InterPro"/>
</dbReference>
<dbReference type="FunCoup" id="D9Q1L8">
    <property type="interactions" value="34"/>
</dbReference>
<gene>
    <name evidence="7" type="ordered locus">ASAC_0800</name>
</gene>
<dbReference type="GeneID" id="9499035"/>
<accession>D9Q1L8</accession>
<dbReference type="InParanoid" id="D9Q1L8"/>
<evidence type="ECO:0000256" key="4">
    <source>
        <dbReference type="ARBA" id="ARBA00022989"/>
    </source>
</evidence>
<dbReference type="InterPro" id="IPR043428">
    <property type="entry name" value="LivM-like"/>
</dbReference>
<dbReference type="HOGENOM" id="CLU_031365_2_0_2"/>
<dbReference type="InterPro" id="IPR001851">
    <property type="entry name" value="ABC_transp_permease"/>
</dbReference>
<reference evidence="7 8" key="1">
    <citation type="journal article" date="2010" name="Appl. Environ. Microbiol.">
        <title>The genome sequence of the crenarchaeon Acidilobus saccharovorans supports a new order, Acidilobales, and suggests an important ecological role in terrestrial acidic hot springs.</title>
        <authorList>
            <person name="Mardanov A.V."/>
            <person name="Svetlitchnyi V.A."/>
            <person name="Beletsky A.V."/>
            <person name="Prokofeva M.I."/>
            <person name="Bonch-Osmolovskaya E.A."/>
            <person name="Ravin N.V."/>
            <person name="Skryabin K.G."/>
        </authorList>
    </citation>
    <scope>NUCLEOTIDE SEQUENCE [LARGE SCALE GENOMIC DNA]</scope>
    <source>
        <strain evidence="8">DSM 16705 / JCM 18335 / VKM B-2471 / 345-15</strain>
    </source>
</reference>
<proteinExistence type="predicted"/>
<keyword evidence="3 6" id="KW-0812">Transmembrane</keyword>
<dbReference type="PANTHER" id="PTHR30482:SF10">
    <property type="entry name" value="HIGH-AFFINITY BRANCHED-CHAIN AMINO ACID TRANSPORT PROTEIN BRAE"/>
    <property type="match status" value="1"/>
</dbReference>
<feature type="transmembrane region" description="Helical" evidence="6">
    <location>
        <begin position="210"/>
        <end position="232"/>
    </location>
</feature>
<protein>
    <submittedName>
        <fullName evidence="7">Branched-chain amino acid ABC transporter, permease protein</fullName>
    </submittedName>
</protein>
<feature type="transmembrane region" description="Helical" evidence="6">
    <location>
        <begin position="160"/>
        <end position="179"/>
    </location>
</feature>
<evidence type="ECO:0000313" key="8">
    <source>
        <dbReference type="Proteomes" id="UP000000346"/>
    </source>
</evidence>
<dbReference type="eggNOG" id="arCOG01274">
    <property type="taxonomic scope" value="Archaea"/>
</dbReference>
<dbReference type="STRING" id="666510.ASAC_0800"/>
<keyword evidence="5 6" id="KW-0472">Membrane</keyword>
<feature type="transmembrane region" description="Helical" evidence="6">
    <location>
        <begin position="286"/>
        <end position="304"/>
    </location>
</feature>